<dbReference type="SUPFAM" id="SSF55874">
    <property type="entry name" value="ATPase domain of HSP90 chaperone/DNA topoisomerase II/histidine kinase"/>
    <property type="match status" value="1"/>
</dbReference>
<dbReference type="RefSeq" id="WP_208113133.1">
    <property type="nucleotide sequence ID" value="NZ_SNYN01000005.1"/>
</dbReference>
<gene>
    <name evidence="4" type="ORF">EV190_105269</name>
</gene>
<dbReference type="GO" id="GO:0004674">
    <property type="term" value="F:protein serine/threonine kinase activity"/>
    <property type="evidence" value="ECO:0007669"/>
    <property type="project" value="UniProtKB-KW"/>
</dbReference>
<dbReference type="Gene3D" id="3.30.565.10">
    <property type="entry name" value="Histidine kinase-like ATPase, C-terminal domain"/>
    <property type="match status" value="1"/>
</dbReference>
<dbReference type="CDD" id="cd16936">
    <property type="entry name" value="HATPase_RsbW-like"/>
    <property type="match status" value="1"/>
</dbReference>
<dbReference type="Proteomes" id="UP000295281">
    <property type="component" value="Unassembled WGS sequence"/>
</dbReference>
<name>A0A4R6V3L8_9ACTN</name>
<dbReference type="AlphaFoldDB" id="A0A4R6V3L8"/>
<dbReference type="InterPro" id="IPR003594">
    <property type="entry name" value="HATPase_dom"/>
</dbReference>
<evidence type="ECO:0000313" key="4">
    <source>
        <dbReference type="EMBL" id="TDQ53147.1"/>
    </source>
</evidence>
<evidence type="ECO:0000256" key="1">
    <source>
        <dbReference type="ARBA" id="ARBA00022527"/>
    </source>
</evidence>
<proteinExistence type="predicted"/>
<keyword evidence="5" id="KW-1185">Reference proteome</keyword>
<evidence type="ECO:0000256" key="2">
    <source>
        <dbReference type="SAM" id="MobiDB-lite"/>
    </source>
</evidence>
<keyword evidence="1" id="KW-0723">Serine/threonine-protein kinase</keyword>
<feature type="region of interest" description="Disordered" evidence="2">
    <location>
        <begin position="1"/>
        <end position="23"/>
    </location>
</feature>
<accession>A0A4R6V3L8</accession>
<keyword evidence="1" id="KW-0808">Transferase</keyword>
<evidence type="ECO:0000313" key="5">
    <source>
        <dbReference type="Proteomes" id="UP000295281"/>
    </source>
</evidence>
<protein>
    <submittedName>
        <fullName evidence="4">Anti-sigma regulatory factor (Ser/Thr protein kinase)</fullName>
    </submittedName>
</protein>
<dbReference type="EMBL" id="SNYN01000005">
    <property type="protein sequence ID" value="TDQ53147.1"/>
    <property type="molecule type" value="Genomic_DNA"/>
</dbReference>
<dbReference type="InterPro" id="IPR050267">
    <property type="entry name" value="Anti-sigma-factor_SerPK"/>
</dbReference>
<dbReference type="PANTHER" id="PTHR35526:SF3">
    <property type="entry name" value="ANTI-SIGMA-F FACTOR RSBW"/>
    <property type="match status" value="1"/>
</dbReference>
<dbReference type="Pfam" id="PF13581">
    <property type="entry name" value="HATPase_c_2"/>
    <property type="match status" value="1"/>
</dbReference>
<evidence type="ECO:0000259" key="3">
    <source>
        <dbReference type="Pfam" id="PF13581"/>
    </source>
</evidence>
<reference evidence="4 5" key="1">
    <citation type="submission" date="2019-03" db="EMBL/GenBank/DDBJ databases">
        <title>Genomic Encyclopedia of Type Strains, Phase IV (KMG-IV): sequencing the most valuable type-strain genomes for metagenomic binning, comparative biology and taxonomic classification.</title>
        <authorList>
            <person name="Goeker M."/>
        </authorList>
    </citation>
    <scope>NUCLEOTIDE SEQUENCE [LARGE SCALE GENOMIC DNA]</scope>
    <source>
        <strain evidence="4 5">DSM 46770</strain>
    </source>
</reference>
<keyword evidence="1" id="KW-0418">Kinase</keyword>
<comment type="caution">
    <text evidence="4">The sequence shown here is derived from an EMBL/GenBank/DDBJ whole genome shotgun (WGS) entry which is preliminary data.</text>
</comment>
<feature type="domain" description="Histidine kinase/HSP90-like ATPase" evidence="3">
    <location>
        <begin position="34"/>
        <end position="138"/>
    </location>
</feature>
<dbReference type="InterPro" id="IPR036890">
    <property type="entry name" value="HATPase_C_sf"/>
</dbReference>
<dbReference type="PANTHER" id="PTHR35526">
    <property type="entry name" value="ANTI-SIGMA-F FACTOR RSBW-RELATED"/>
    <property type="match status" value="1"/>
</dbReference>
<sequence length="163" mass="17826">MEQATPRPEAVTLPPRRSGGGPVSVHLTSFPGVVESVAPARRFVTGVLRITPQITVPETVIDRAELITSELATNAVLHTLSGEPGQAFHVRVRVDAQGMRAEIRTRRPRHLHAVPRVADARPDAENGRGLFLVDALATRWGTLAPAENGVYYTLHWPRPLSLR</sequence>
<organism evidence="4 5">
    <name type="scientific">Actinorugispora endophytica</name>
    <dbReference type="NCBI Taxonomy" id="1605990"/>
    <lineage>
        <taxon>Bacteria</taxon>
        <taxon>Bacillati</taxon>
        <taxon>Actinomycetota</taxon>
        <taxon>Actinomycetes</taxon>
        <taxon>Streptosporangiales</taxon>
        <taxon>Nocardiopsidaceae</taxon>
        <taxon>Actinorugispora</taxon>
    </lineage>
</organism>